<dbReference type="EMBL" id="ADLV01000030">
    <property type="protein sequence ID" value="EGK01131.1"/>
    <property type="molecule type" value="Genomic_DNA"/>
</dbReference>
<gene>
    <name evidence="1" type="ORF">HMPREF9455_02524</name>
</gene>
<dbReference type="HOGENOM" id="CLU_2933998_0_0_10"/>
<proteinExistence type="predicted"/>
<comment type="caution">
    <text evidence="1">The sequence shown here is derived from an EMBL/GenBank/DDBJ whole genome shotgun (WGS) entry which is preliminary data.</text>
</comment>
<dbReference type="AlphaFoldDB" id="F5IZK7"/>
<evidence type="ECO:0000313" key="1">
    <source>
        <dbReference type="EMBL" id="EGK01131.1"/>
    </source>
</evidence>
<evidence type="ECO:0000313" key="2">
    <source>
        <dbReference type="Proteomes" id="UP000004913"/>
    </source>
</evidence>
<keyword evidence="2" id="KW-1185">Reference proteome</keyword>
<name>F5IZK7_9BACT</name>
<organism evidence="1 2">
    <name type="scientific">Dysgonomonas gadei ATCC BAA-286</name>
    <dbReference type="NCBI Taxonomy" id="742766"/>
    <lineage>
        <taxon>Bacteria</taxon>
        <taxon>Pseudomonadati</taxon>
        <taxon>Bacteroidota</taxon>
        <taxon>Bacteroidia</taxon>
        <taxon>Bacteroidales</taxon>
        <taxon>Dysgonomonadaceae</taxon>
        <taxon>Dysgonomonas</taxon>
    </lineage>
</organism>
<sequence length="60" mass="6737">MSFPGLCSKVYLTSEDTESRGLDTNKAAAPANTVFFKKYRLSKEISSIRFILSSNRQAIF</sequence>
<protein>
    <submittedName>
        <fullName evidence="1">Uncharacterized protein</fullName>
    </submittedName>
</protein>
<reference evidence="1 2" key="1">
    <citation type="submission" date="2011-04" db="EMBL/GenBank/DDBJ databases">
        <title>The Genome Sequence of Dysgonomonas gadei ATCC BAA-286.</title>
        <authorList>
            <consortium name="The Broad Institute Genome Sequencing Platform"/>
            <person name="Earl A."/>
            <person name="Ward D."/>
            <person name="Feldgarden M."/>
            <person name="Gevers D."/>
            <person name="Pudlo N."/>
            <person name="Martens E."/>
            <person name="Allen-Vercoe E."/>
            <person name="Young S.K."/>
            <person name="Zeng Q."/>
            <person name="Gargeya S."/>
            <person name="Fitzgerald M."/>
            <person name="Haas B."/>
            <person name="Abouelleil A."/>
            <person name="Alvarado L."/>
            <person name="Arachchi H.M."/>
            <person name="Berlin A."/>
            <person name="Brown A."/>
            <person name="Chapman S.B."/>
            <person name="Chen Z."/>
            <person name="Dunbar C."/>
            <person name="Freedman E."/>
            <person name="Gearin G."/>
            <person name="Gellesch M."/>
            <person name="Goldberg J."/>
            <person name="Griggs A."/>
            <person name="Gujja S."/>
            <person name="Heiman D."/>
            <person name="Howarth C."/>
            <person name="Larson L."/>
            <person name="Lui A."/>
            <person name="MacDonald P.J.P."/>
            <person name="Mehta T."/>
            <person name="Montmayeur A."/>
            <person name="Murphy C."/>
            <person name="Neiman D."/>
            <person name="Pearson M."/>
            <person name="Priest M."/>
            <person name="Roberts A."/>
            <person name="Saif S."/>
            <person name="Shea T."/>
            <person name="Shenoy N."/>
            <person name="Sisk P."/>
            <person name="Stolte C."/>
            <person name="Sykes S."/>
            <person name="Yandava C."/>
            <person name="Wortman J."/>
            <person name="Nusbaum C."/>
            <person name="Birren B."/>
        </authorList>
    </citation>
    <scope>NUCLEOTIDE SEQUENCE [LARGE SCALE GENOMIC DNA]</scope>
    <source>
        <strain evidence="1 2">ATCC BAA-286</strain>
    </source>
</reference>
<dbReference type="Proteomes" id="UP000004913">
    <property type="component" value="Unassembled WGS sequence"/>
</dbReference>
<accession>F5IZK7</accession>